<evidence type="ECO:0000313" key="2">
    <source>
        <dbReference type="Proteomes" id="UP000325315"/>
    </source>
</evidence>
<gene>
    <name evidence="1" type="ORF">EPI10_014705</name>
</gene>
<proteinExistence type="predicted"/>
<dbReference type="PANTHER" id="PTHR37984:SF5">
    <property type="entry name" value="PROTEIN NYNRIN-LIKE"/>
    <property type="match status" value="1"/>
</dbReference>
<keyword evidence="1" id="KW-0548">Nucleotidyltransferase</keyword>
<dbReference type="InterPro" id="IPR043128">
    <property type="entry name" value="Rev_trsase/Diguanyl_cyclase"/>
</dbReference>
<dbReference type="EMBL" id="SMMG02000006">
    <property type="protein sequence ID" value="KAA3468857.1"/>
    <property type="molecule type" value="Genomic_DNA"/>
</dbReference>
<name>A0A5B6VIJ0_9ROSI</name>
<dbReference type="FunFam" id="3.30.70.270:FF:000020">
    <property type="entry name" value="Transposon Tf2-6 polyprotein-like Protein"/>
    <property type="match status" value="1"/>
</dbReference>
<keyword evidence="1" id="KW-0695">RNA-directed DNA polymerase</keyword>
<protein>
    <submittedName>
        <fullName evidence="1">Reverse transcriptase</fullName>
    </submittedName>
</protein>
<sequence length="356" mass="40637">MMGSVYINAISEEIMEGENLSGICPFEPGSVLNNWTAEEIPIAFRTISEFSNINDISDAATGSESSFEQDTCLEGFQDFEDDIDCGLSPGLLKMVEQEEKQILPHEETLEVVTLEERKAVKIGTCITEKTKRDLVDLLQEFKDVFAWSYQDMSGLSTDIVVHRLSIKEDCKLVQQKLRRMRPDIVLKIKEEVKKQFDAEFLWEIKYSEWVANIMPVSKKDGKVRMCVDYRDLNKSSPNNNFPLPRIDTLVDNTAGYSLFSLMDGFSGSTQRRSGKLLGFIVSRKGIEIDSDKVRAIQELPPPRTQKEVRGFLGMLNYITRFISQLTEKCDPVFCLLKKHNPGVWDDECQKAFDRVK</sequence>
<dbReference type="InterPro" id="IPR050951">
    <property type="entry name" value="Retrovirus_Pol_polyprotein"/>
</dbReference>
<dbReference type="Gene3D" id="3.10.10.10">
    <property type="entry name" value="HIV Type 1 Reverse Transcriptase, subunit A, domain 1"/>
    <property type="match status" value="1"/>
</dbReference>
<comment type="caution">
    <text evidence="1">The sequence shown here is derived from an EMBL/GenBank/DDBJ whole genome shotgun (WGS) entry which is preliminary data.</text>
</comment>
<reference evidence="2" key="1">
    <citation type="journal article" date="2019" name="Plant Biotechnol. J.">
        <title>Genome sequencing of the Australian wild diploid species Gossypium australe highlights disease resistance and delayed gland morphogenesis.</title>
        <authorList>
            <person name="Cai Y."/>
            <person name="Cai X."/>
            <person name="Wang Q."/>
            <person name="Wang P."/>
            <person name="Zhang Y."/>
            <person name="Cai C."/>
            <person name="Xu Y."/>
            <person name="Wang K."/>
            <person name="Zhou Z."/>
            <person name="Wang C."/>
            <person name="Geng S."/>
            <person name="Li B."/>
            <person name="Dong Q."/>
            <person name="Hou Y."/>
            <person name="Wang H."/>
            <person name="Ai P."/>
            <person name="Liu Z."/>
            <person name="Yi F."/>
            <person name="Sun M."/>
            <person name="An G."/>
            <person name="Cheng J."/>
            <person name="Zhang Y."/>
            <person name="Shi Q."/>
            <person name="Xie Y."/>
            <person name="Shi X."/>
            <person name="Chang Y."/>
            <person name="Huang F."/>
            <person name="Chen Y."/>
            <person name="Hong S."/>
            <person name="Mi L."/>
            <person name="Sun Q."/>
            <person name="Zhang L."/>
            <person name="Zhou B."/>
            <person name="Peng R."/>
            <person name="Zhang X."/>
            <person name="Liu F."/>
        </authorList>
    </citation>
    <scope>NUCLEOTIDE SEQUENCE [LARGE SCALE GENOMIC DNA]</scope>
    <source>
        <strain evidence="2">cv. PA1801</strain>
    </source>
</reference>
<dbReference type="InterPro" id="IPR043502">
    <property type="entry name" value="DNA/RNA_pol_sf"/>
</dbReference>
<accession>A0A5B6VIJ0</accession>
<dbReference type="Gene3D" id="3.30.70.270">
    <property type="match status" value="1"/>
</dbReference>
<dbReference type="PANTHER" id="PTHR37984">
    <property type="entry name" value="PROTEIN CBG26694"/>
    <property type="match status" value="1"/>
</dbReference>
<dbReference type="Proteomes" id="UP000325315">
    <property type="component" value="Unassembled WGS sequence"/>
</dbReference>
<keyword evidence="2" id="KW-1185">Reference proteome</keyword>
<dbReference type="SUPFAM" id="SSF56672">
    <property type="entry name" value="DNA/RNA polymerases"/>
    <property type="match status" value="1"/>
</dbReference>
<keyword evidence="1" id="KW-0808">Transferase</keyword>
<dbReference type="OrthoDB" id="1724165at2759"/>
<dbReference type="AlphaFoldDB" id="A0A5B6VIJ0"/>
<evidence type="ECO:0000313" key="1">
    <source>
        <dbReference type="EMBL" id="KAA3468857.1"/>
    </source>
</evidence>
<dbReference type="GO" id="GO:0003964">
    <property type="term" value="F:RNA-directed DNA polymerase activity"/>
    <property type="evidence" value="ECO:0007669"/>
    <property type="project" value="UniProtKB-KW"/>
</dbReference>
<organism evidence="1 2">
    <name type="scientific">Gossypium australe</name>
    <dbReference type="NCBI Taxonomy" id="47621"/>
    <lineage>
        <taxon>Eukaryota</taxon>
        <taxon>Viridiplantae</taxon>
        <taxon>Streptophyta</taxon>
        <taxon>Embryophyta</taxon>
        <taxon>Tracheophyta</taxon>
        <taxon>Spermatophyta</taxon>
        <taxon>Magnoliopsida</taxon>
        <taxon>eudicotyledons</taxon>
        <taxon>Gunneridae</taxon>
        <taxon>Pentapetalae</taxon>
        <taxon>rosids</taxon>
        <taxon>malvids</taxon>
        <taxon>Malvales</taxon>
        <taxon>Malvaceae</taxon>
        <taxon>Malvoideae</taxon>
        <taxon>Gossypium</taxon>
    </lineage>
</organism>